<evidence type="ECO:0000256" key="1">
    <source>
        <dbReference type="SAM" id="MobiDB-lite"/>
    </source>
</evidence>
<dbReference type="Proteomes" id="UP000799324">
    <property type="component" value="Unassembled WGS sequence"/>
</dbReference>
<organism evidence="2 3">
    <name type="scientific">Lophiostoma macrostomum CBS 122681</name>
    <dbReference type="NCBI Taxonomy" id="1314788"/>
    <lineage>
        <taxon>Eukaryota</taxon>
        <taxon>Fungi</taxon>
        <taxon>Dikarya</taxon>
        <taxon>Ascomycota</taxon>
        <taxon>Pezizomycotina</taxon>
        <taxon>Dothideomycetes</taxon>
        <taxon>Pleosporomycetidae</taxon>
        <taxon>Pleosporales</taxon>
        <taxon>Lophiostomataceae</taxon>
        <taxon>Lophiostoma</taxon>
    </lineage>
</organism>
<name>A0A6A6SQU9_9PLEO</name>
<sequence length="81" mass="8794">MEAADPPQWLQTALKKRHIRDSAIEDFVRHHSSSAEALQTDGSNAKATQPTVRSDNVDGILHGISSGEVTATTLCTSYICR</sequence>
<dbReference type="OrthoDB" id="10583481at2759"/>
<evidence type="ECO:0000313" key="3">
    <source>
        <dbReference type="Proteomes" id="UP000799324"/>
    </source>
</evidence>
<accession>A0A6A6SQU9</accession>
<evidence type="ECO:0000313" key="2">
    <source>
        <dbReference type="EMBL" id="KAF2650079.1"/>
    </source>
</evidence>
<gene>
    <name evidence="2" type="ORF">K491DRAFT_697603</name>
</gene>
<feature type="compositionally biased region" description="Polar residues" evidence="1">
    <location>
        <begin position="34"/>
        <end position="51"/>
    </location>
</feature>
<feature type="region of interest" description="Disordered" evidence="1">
    <location>
        <begin position="32"/>
        <end position="51"/>
    </location>
</feature>
<dbReference type="AlphaFoldDB" id="A0A6A6SQU9"/>
<dbReference type="EMBL" id="MU004468">
    <property type="protein sequence ID" value="KAF2650079.1"/>
    <property type="molecule type" value="Genomic_DNA"/>
</dbReference>
<protein>
    <submittedName>
        <fullName evidence="2">Uncharacterized protein</fullName>
    </submittedName>
</protein>
<keyword evidence="3" id="KW-1185">Reference proteome</keyword>
<reference evidence="2" key="1">
    <citation type="journal article" date="2020" name="Stud. Mycol.">
        <title>101 Dothideomycetes genomes: a test case for predicting lifestyles and emergence of pathogens.</title>
        <authorList>
            <person name="Haridas S."/>
            <person name="Albert R."/>
            <person name="Binder M."/>
            <person name="Bloem J."/>
            <person name="Labutti K."/>
            <person name="Salamov A."/>
            <person name="Andreopoulos B."/>
            <person name="Baker S."/>
            <person name="Barry K."/>
            <person name="Bills G."/>
            <person name="Bluhm B."/>
            <person name="Cannon C."/>
            <person name="Castanera R."/>
            <person name="Culley D."/>
            <person name="Daum C."/>
            <person name="Ezra D."/>
            <person name="Gonzalez J."/>
            <person name="Henrissat B."/>
            <person name="Kuo A."/>
            <person name="Liang C."/>
            <person name="Lipzen A."/>
            <person name="Lutzoni F."/>
            <person name="Magnuson J."/>
            <person name="Mondo S."/>
            <person name="Nolan M."/>
            <person name="Ohm R."/>
            <person name="Pangilinan J."/>
            <person name="Park H.-J."/>
            <person name="Ramirez L."/>
            <person name="Alfaro M."/>
            <person name="Sun H."/>
            <person name="Tritt A."/>
            <person name="Yoshinaga Y."/>
            <person name="Zwiers L.-H."/>
            <person name="Turgeon B."/>
            <person name="Goodwin S."/>
            <person name="Spatafora J."/>
            <person name="Crous P."/>
            <person name="Grigoriev I."/>
        </authorList>
    </citation>
    <scope>NUCLEOTIDE SEQUENCE</scope>
    <source>
        <strain evidence="2">CBS 122681</strain>
    </source>
</reference>
<proteinExistence type="predicted"/>